<dbReference type="AlphaFoldDB" id="A0A365PGJ3"/>
<keyword evidence="1" id="KW-0175">Coiled coil</keyword>
<accession>A0A365PGJ3</accession>
<dbReference type="STRING" id="40215.BVL33_16090"/>
<organism evidence="2 3">
    <name type="scientific">Acinetobacter junii</name>
    <dbReference type="NCBI Taxonomy" id="40215"/>
    <lineage>
        <taxon>Bacteria</taxon>
        <taxon>Pseudomonadati</taxon>
        <taxon>Pseudomonadota</taxon>
        <taxon>Gammaproteobacteria</taxon>
        <taxon>Moraxellales</taxon>
        <taxon>Moraxellaceae</taxon>
        <taxon>Acinetobacter</taxon>
    </lineage>
</organism>
<evidence type="ECO:0000313" key="2">
    <source>
        <dbReference type="EMBL" id="RBA45192.1"/>
    </source>
</evidence>
<comment type="caution">
    <text evidence="2">The sequence shown here is derived from an EMBL/GenBank/DDBJ whole genome shotgun (WGS) entry which is preliminary data.</text>
</comment>
<sequence length="276" mass="32228">MRKIAYFILVLGLVWLAKLSYDVAQYSQTIPQLQQQLVESQQQYSLLNDQLVGLQRQLQDKNTSNTNNKLVTTPITIDGIAPAVVIKQKLQLVQFAVDQQQFIFALEQLNQLQQQMAQHQVSPALQHGLIKAIEQDKQNIQQYVLLQTQQRQQFDTLLQYLDHQLQQEMQKPDIRLQKNSERSWWQWFKFEKVQRTPPDLIQRSILLKEAQLRLLLAEQALHLNQATEYRKSMQEVMLLLEDLPDRSSQQMKLRVEKMLNLPVVPAPKLTTLGLLG</sequence>
<reference evidence="2 3" key="1">
    <citation type="submission" date="2018-04" db="EMBL/GenBank/DDBJ databases">
        <title>Acinetobacter junii Genome sequencing and assembly.</title>
        <authorList>
            <person name="Su J."/>
            <person name="Rensing C."/>
            <person name="Mazhar H.S."/>
        </authorList>
    </citation>
    <scope>NUCLEOTIDE SEQUENCE [LARGE SCALE GENOMIC DNA]</scope>
    <source>
        <strain evidence="2 3">SC22</strain>
    </source>
</reference>
<name>A0A365PGJ3_ACIJU</name>
<proteinExistence type="predicted"/>
<feature type="coiled-coil region" evidence="1">
    <location>
        <begin position="23"/>
        <end position="57"/>
    </location>
</feature>
<evidence type="ECO:0000256" key="1">
    <source>
        <dbReference type="SAM" id="Coils"/>
    </source>
</evidence>
<protein>
    <submittedName>
        <fullName evidence="2">Uncharacterized protein</fullName>
    </submittedName>
</protein>
<dbReference type="Proteomes" id="UP000253688">
    <property type="component" value="Unassembled WGS sequence"/>
</dbReference>
<dbReference type="EMBL" id="QEWH01000074">
    <property type="protein sequence ID" value="RBA45192.1"/>
    <property type="molecule type" value="Genomic_DNA"/>
</dbReference>
<evidence type="ECO:0000313" key="3">
    <source>
        <dbReference type="Proteomes" id="UP000253688"/>
    </source>
</evidence>
<gene>
    <name evidence="2" type="ORF">DC346_12605</name>
</gene>
<dbReference type="RefSeq" id="WP_112986663.1">
    <property type="nucleotide sequence ID" value="NZ_CP131470.1"/>
</dbReference>